<keyword evidence="1" id="KW-0687">Ribonucleoprotein</keyword>
<name>T0Y950_9ZZZZ</name>
<dbReference type="Gene3D" id="3.10.290.10">
    <property type="entry name" value="RNA-binding S4 domain"/>
    <property type="match status" value="1"/>
</dbReference>
<protein>
    <submittedName>
        <fullName evidence="1">30S ribosomal protein S4e</fullName>
    </submittedName>
</protein>
<organism evidence="1">
    <name type="scientific">mine drainage metagenome</name>
    <dbReference type="NCBI Taxonomy" id="410659"/>
    <lineage>
        <taxon>unclassified sequences</taxon>
        <taxon>metagenomes</taxon>
        <taxon>ecological metagenomes</taxon>
    </lineage>
</organism>
<dbReference type="GO" id="GO:0003723">
    <property type="term" value="F:RNA binding"/>
    <property type="evidence" value="ECO:0007669"/>
    <property type="project" value="InterPro"/>
</dbReference>
<accession>T0Y950</accession>
<feature type="non-terminal residue" evidence="1">
    <location>
        <position position="66"/>
    </location>
</feature>
<proteinExistence type="predicted"/>
<sequence>MITKSKRQTIPRVIQIPRKTFFWGVSSLPGGHNKDKSIPLLHILRDYLKIGDKEREITRILNDGKV</sequence>
<evidence type="ECO:0000313" key="1">
    <source>
        <dbReference type="EMBL" id="EQD29673.1"/>
    </source>
</evidence>
<dbReference type="AlphaFoldDB" id="T0Y950"/>
<dbReference type="InterPro" id="IPR036986">
    <property type="entry name" value="S4_RNA-bd_sf"/>
</dbReference>
<dbReference type="EMBL" id="AUZX01015197">
    <property type="protein sequence ID" value="EQD29673.1"/>
    <property type="molecule type" value="Genomic_DNA"/>
</dbReference>
<keyword evidence="1" id="KW-0689">Ribosomal protein</keyword>
<reference evidence="1" key="2">
    <citation type="journal article" date="2014" name="ISME J.">
        <title>Microbial stratification in low pH oxic and suboxic macroscopic growths along an acid mine drainage.</title>
        <authorList>
            <person name="Mendez-Garcia C."/>
            <person name="Mesa V."/>
            <person name="Sprenger R.R."/>
            <person name="Richter M."/>
            <person name="Diez M.S."/>
            <person name="Solano J."/>
            <person name="Bargiela R."/>
            <person name="Golyshina O.V."/>
            <person name="Manteca A."/>
            <person name="Ramos J.L."/>
            <person name="Gallego J.R."/>
            <person name="Llorente I."/>
            <person name="Martins Dos Santos V.A."/>
            <person name="Jensen O.N."/>
            <person name="Pelaez A.I."/>
            <person name="Sanchez J."/>
            <person name="Ferrer M."/>
        </authorList>
    </citation>
    <scope>NUCLEOTIDE SEQUENCE</scope>
</reference>
<gene>
    <name evidence="1" type="ORF">B1A_20589</name>
</gene>
<comment type="caution">
    <text evidence="1">The sequence shown here is derived from an EMBL/GenBank/DDBJ whole genome shotgun (WGS) entry which is preliminary data.</text>
</comment>
<reference evidence="1" key="1">
    <citation type="submission" date="2013-08" db="EMBL/GenBank/DDBJ databases">
        <authorList>
            <person name="Mendez C."/>
            <person name="Richter M."/>
            <person name="Ferrer M."/>
            <person name="Sanchez J."/>
        </authorList>
    </citation>
    <scope>NUCLEOTIDE SEQUENCE</scope>
</reference>
<dbReference type="GO" id="GO:0005840">
    <property type="term" value="C:ribosome"/>
    <property type="evidence" value="ECO:0007669"/>
    <property type="project" value="UniProtKB-KW"/>
</dbReference>